<dbReference type="InterPro" id="IPR006042">
    <property type="entry name" value="Xan_ur_permease"/>
</dbReference>
<evidence type="ECO:0000256" key="7">
    <source>
        <dbReference type="ARBA" id="ARBA00023136"/>
    </source>
</evidence>
<feature type="transmembrane region" description="Helical" evidence="8">
    <location>
        <begin position="402"/>
        <end position="422"/>
    </location>
</feature>
<feature type="transmembrane region" description="Helical" evidence="8">
    <location>
        <begin position="130"/>
        <end position="152"/>
    </location>
</feature>
<dbReference type="AlphaFoldDB" id="A0A9W6GJ25"/>
<dbReference type="GO" id="GO:0042907">
    <property type="term" value="F:xanthine transmembrane transporter activity"/>
    <property type="evidence" value="ECO:0007669"/>
    <property type="project" value="TreeGrafter"/>
</dbReference>
<dbReference type="InterPro" id="IPR006043">
    <property type="entry name" value="NCS2"/>
</dbReference>
<comment type="subcellular location">
    <subcellularLocation>
        <location evidence="1">Cell membrane</location>
        <topology evidence="1">Multi-pass membrane protein</topology>
    </subcellularLocation>
</comment>
<sequence length="440" mass="45795">MKNRSPYHLDGVPHLGEAVPLGLQHILAMFVSNITPIVIVAGVLGISSEDQRYLVQLTMFISGLNTLMQVYSLGTVGAKLPIVVGTNFAFVPVAITVGLKYGYEGVMGACLLGGFFEAFLGLYIKKLRKFFPPVVTGVVVLSIGLSLLPVGIQNMAGGLGSADYGSLSNFMVGATVIGVVVLFKHYGRGIWSTSAVIIGIAVGFILSIVLGKVDFTPMAQVGYFTLPKPLTYGFAFKIDAILAMALMYIVSAVETMGDMSSIAMGGAKREVTDRELSGGIIADGLGCVLASLFSILPTTSFSQNSGIIAMTGVMSRFVVGVGATILIICGFIPKIGALFSVIPASVVGGSLVMIFAMIVISGINLITKEPLAGKNSIIVSVSLGLGFGLGNVPEALAHFPETIQLIFGGSGIVVSGGIAVLLNQFLSVSKEKEAVLQEAQ</sequence>
<evidence type="ECO:0000256" key="6">
    <source>
        <dbReference type="ARBA" id="ARBA00022989"/>
    </source>
</evidence>
<dbReference type="Pfam" id="PF00860">
    <property type="entry name" value="Xan_ur_permease"/>
    <property type="match status" value="1"/>
</dbReference>
<evidence type="ECO:0000313" key="9">
    <source>
        <dbReference type="EMBL" id="GLI54666.1"/>
    </source>
</evidence>
<protein>
    <submittedName>
        <fullName evidence="9">Uracil permease</fullName>
    </submittedName>
</protein>
<evidence type="ECO:0000256" key="8">
    <source>
        <dbReference type="SAM" id="Phobius"/>
    </source>
</evidence>
<evidence type="ECO:0000256" key="5">
    <source>
        <dbReference type="ARBA" id="ARBA00022692"/>
    </source>
</evidence>
<feature type="transmembrane region" description="Helical" evidence="8">
    <location>
        <begin position="80"/>
        <end position="99"/>
    </location>
</feature>
<dbReference type="NCBIfam" id="NF037981">
    <property type="entry name" value="NCS2_1"/>
    <property type="match status" value="1"/>
</dbReference>
<feature type="transmembrane region" description="Helical" evidence="8">
    <location>
        <begin position="26"/>
        <end position="46"/>
    </location>
</feature>
<dbReference type="Proteomes" id="UP001144471">
    <property type="component" value="Unassembled WGS sequence"/>
</dbReference>
<proteinExistence type="inferred from homology"/>
<feature type="transmembrane region" description="Helical" evidence="8">
    <location>
        <begin position="189"/>
        <end position="210"/>
    </location>
</feature>
<dbReference type="PANTHER" id="PTHR42810:SF2">
    <property type="entry name" value="PURINE PERMEASE C1399.01C-RELATED"/>
    <property type="match status" value="1"/>
</dbReference>
<dbReference type="PANTHER" id="PTHR42810">
    <property type="entry name" value="PURINE PERMEASE C1399.01C-RELATED"/>
    <property type="match status" value="1"/>
</dbReference>
<feature type="transmembrane region" description="Helical" evidence="8">
    <location>
        <begin position="317"/>
        <end position="335"/>
    </location>
</feature>
<dbReference type="EMBL" id="BSDY01000001">
    <property type="protein sequence ID" value="GLI54666.1"/>
    <property type="molecule type" value="Genomic_DNA"/>
</dbReference>
<feature type="transmembrane region" description="Helical" evidence="8">
    <location>
        <begin position="341"/>
        <end position="365"/>
    </location>
</feature>
<evidence type="ECO:0000313" key="10">
    <source>
        <dbReference type="Proteomes" id="UP001144471"/>
    </source>
</evidence>
<name>A0A9W6GJ25_9FUSO</name>
<dbReference type="PROSITE" id="PS01116">
    <property type="entry name" value="XANTH_URACIL_PERMASE"/>
    <property type="match status" value="1"/>
</dbReference>
<keyword evidence="5 8" id="KW-0812">Transmembrane</keyword>
<evidence type="ECO:0000256" key="3">
    <source>
        <dbReference type="ARBA" id="ARBA00022448"/>
    </source>
</evidence>
<reference evidence="9" key="1">
    <citation type="submission" date="2022-12" db="EMBL/GenBank/DDBJ databases">
        <title>Reference genome sequencing for broad-spectrum identification of bacterial and archaeal isolates by mass spectrometry.</title>
        <authorList>
            <person name="Sekiguchi Y."/>
            <person name="Tourlousse D.M."/>
        </authorList>
    </citation>
    <scope>NUCLEOTIDE SEQUENCE</scope>
    <source>
        <strain evidence="9">10succ1</strain>
    </source>
</reference>
<dbReference type="InterPro" id="IPR017588">
    <property type="entry name" value="UacT-like"/>
</dbReference>
<accession>A0A9W6GJ25</accession>
<keyword evidence="3" id="KW-0813">Transport</keyword>
<comment type="similarity">
    <text evidence="2">Belongs to the nucleobase:cation symporter-2 (NCS2) (TC 2.A.40) family.</text>
</comment>
<keyword evidence="10" id="KW-1185">Reference proteome</keyword>
<gene>
    <name evidence="9" type="ORF">PM10SUCC1_01810</name>
</gene>
<dbReference type="NCBIfam" id="TIGR00801">
    <property type="entry name" value="ncs2"/>
    <property type="match status" value="1"/>
</dbReference>
<feature type="transmembrane region" description="Helical" evidence="8">
    <location>
        <begin position="377"/>
        <end position="396"/>
    </location>
</feature>
<evidence type="ECO:0000256" key="1">
    <source>
        <dbReference type="ARBA" id="ARBA00004651"/>
    </source>
</evidence>
<keyword evidence="7 8" id="KW-0472">Membrane</keyword>
<keyword evidence="4" id="KW-1003">Cell membrane</keyword>
<feature type="transmembrane region" description="Helical" evidence="8">
    <location>
        <begin position="164"/>
        <end position="183"/>
    </location>
</feature>
<organism evidence="9 10">
    <name type="scientific">Propionigenium maris DSM 9537</name>
    <dbReference type="NCBI Taxonomy" id="1123000"/>
    <lineage>
        <taxon>Bacteria</taxon>
        <taxon>Fusobacteriati</taxon>
        <taxon>Fusobacteriota</taxon>
        <taxon>Fusobacteriia</taxon>
        <taxon>Fusobacteriales</taxon>
        <taxon>Fusobacteriaceae</taxon>
        <taxon>Propionigenium</taxon>
    </lineage>
</organism>
<evidence type="ECO:0000256" key="2">
    <source>
        <dbReference type="ARBA" id="ARBA00008821"/>
    </source>
</evidence>
<feature type="transmembrane region" description="Helical" evidence="8">
    <location>
        <begin position="106"/>
        <end position="124"/>
    </location>
</feature>
<keyword evidence="6 8" id="KW-1133">Transmembrane helix</keyword>
<feature type="transmembrane region" description="Helical" evidence="8">
    <location>
        <begin position="230"/>
        <end position="250"/>
    </location>
</feature>
<dbReference type="GO" id="GO:0005886">
    <property type="term" value="C:plasma membrane"/>
    <property type="evidence" value="ECO:0007669"/>
    <property type="project" value="UniProtKB-SubCell"/>
</dbReference>
<evidence type="ECO:0000256" key="4">
    <source>
        <dbReference type="ARBA" id="ARBA00022475"/>
    </source>
</evidence>
<dbReference type="RefSeq" id="WP_281832516.1">
    <property type="nucleotide sequence ID" value="NZ_BSDY01000001.1"/>
</dbReference>
<comment type="caution">
    <text evidence="9">The sequence shown here is derived from an EMBL/GenBank/DDBJ whole genome shotgun (WGS) entry which is preliminary data.</text>
</comment>
<dbReference type="NCBIfam" id="TIGR03173">
    <property type="entry name" value="pbuX"/>
    <property type="match status" value="1"/>
</dbReference>